<evidence type="ECO:0000313" key="2">
    <source>
        <dbReference type="Proteomes" id="UP000053695"/>
    </source>
</evidence>
<protein>
    <submittedName>
        <fullName evidence="1">Uncharacterized protein</fullName>
    </submittedName>
</protein>
<sequence>MDVYEVLYQACLEYEVVLDGKRVPLWKVKKEDLEKVDFRLPWNSLRELAVHLYELKSKQQKSKELIRVNLVEILIGIAFLKVEDEFGSICNVEDLCLTYLSELITARINCIAKYYYLIKKPNNTDLFDEIILKFPQNKNIKAGNLNDLKELIFKLKTY</sequence>
<comment type="caution">
    <text evidence="1">The sequence shown here is derived from an EMBL/GenBank/DDBJ whole genome shotgun (WGS) entry which is preliminary data.</text>
</comment>
<evidence type="ECO:0000313" key="1">
    <source>
        <dbReference type="EMBL" id="ENN96408.1"/>
    </source>
</evidence>
<gene>
    <name evidence="1" type="ORF">J422_02494</name>
</gene>
<reference evidence="1 2" key="1">
    <citation type="journal article" date="2013" name="Genome Announc.">
        <title>Draft Genome Sequence of a Highly Flagellated, Fast-Swimming Archaeon, Methanocaldococcus villosus Strain KIN24-T80 (DSM 22612).</title>
        <authorList>
            <person name="Thennarasu S."/>
            <person name="Polireddy D."/>
            <person name="Antony A."/>
            <person name="Yada M.R."/>
            <person name="Algarawi S."/>
            <person name="Sivakumar N."/>
        </authorList>
    </citation>
    <scope>NUCLEOTIDE SEQUENCE [LARGE SCALE GENOMIC DNA]</scope>
    <source>
        <strain evidence="1 2">KIN24-T80</strain>
    </source>
</reference>
<dbReference type="PATRIC" id="fig|1069083.5.peg.488"/>
<dbReference type="OrthoDB" id="63593at2157"/>
<dbReference type="Proteomes" id="UP000053695">
    <property type="component" value="Unassembled WGS sequence"/>
</dbReference>
<proteinExistence type="predicted"/>
<accession>N6V2B3</accession>
<name>N6V2B3_9EURY</name>
<organism evidence="1 2">
    <name type="scientific">Methanocaldococcus villosus KIN24-T80</name>
    <dbReference type="NCBI Taxonomy" id="1069083"/>
    <lineage>
        <taxon>Archaea</taxon>
        <taxon>Methanobacteriati</taxon>
        <taxon>Methanobacteriota</taxon>
        <taxon>Methanomada group</taxon>
        <taxon>Methanococci</taxon>
        <taxon>Methanococcales</taxon>
        <taxon>Methanocaldococcaceae</taxon>
        <taxon>Methanocaldococcus</taxon>
    </lineage>
</organism>
<keyword evidence="2" id="KW-1185">Reference proteome</keyword>
<dbReference type="AlphaFoldDB" id="N6V2B3"/>
<dbReference type="EMBL" id="APMM01000016">
    <property type="protein sequence ID" value="ENN96408.1"/>
    <property type="molecule type" value="Genomic_DNA"/>
</dbReference>
<dbReference type="STRING" id="1069083.GCA_000371805_00774"/>
<dbReference type="RefSeq" id="WP_004590449.1">
    <property type="nucleotide sequence ID" value="NZ_APMM01000016.1"/>
</dbReference>